<name>A0ABQ5N969_9CLOT</name>
<evidence type="ECO:0000313" key="2">
    <source>
        <dbReference type="EMBL" id="GLC31727.1"/>
    </source>
</evidence>
<keyword evidence="1" id="KW-1133">Transmembrane helix</keyword>
<keyword evidence="1" id="KW-0812">Transmembrane</keyword>
<evidence type="ECO:0000256" key="1">
    <source>
        <dbReference type="SAM" id="Phobius"/>
    </source>
</evidence>
<comment type="caution">
    <text evidence="2">The sequence shown here is derived from an EMBL/GenBank/DDBJ whole genome shotgun (WGS) entry which is preliminary data.</text>
</comment>
<dbReference type="EMBL" id="BRXR01000001">
    <property type="protein sequence ID" value="GLC31727.1"/>
    <property type="molecule type" value="Genomic_DNA"/>
</dbReference>
<accession>A0ABQ5N969</accession>
<sequence>MNEDENKNITDGSSFFTENNVLKRREIIYLIKVFGLSVLLFFIIGGGSNTTTYFLSLISSVLIINGYSRVKKENS</sequence>
<dbReference type="Proteomes" id="UP001208567">
    <property type="component" value="Unassembled WGS sequence"/>
</dbReference>
<feature type="transmembrane region" description="Helical" evidence="1">
    <location>
        <begin position="27"/>
        <end position="47"/>
    </location>
</feature>
<proteinExistence type="predicted"/>
<keyword evidence="1" id="KW-0472">Membrane</keyword>
<evidence type="ECO:0000313" key="3">
    <source>
        <dbReference type="Proteomes" id="UP001208567"/>
    </source>
</evidence>
<protein>
    <submittedName>
        <fullName evidence="2">Uncharacterized protein</fullName>
    </submittedName>
</protein>
<gene>
    <name evidence="2" type="ORF">bsdE14_31370</name>
</gene>
<keyword evidence="3" id="KW-1185">Reference proteome</keyword>
<dbReference type="RefSeq" id="WP_264851055.1">
    <property type="nucleotide sequence ID" value="NZ_BRXR01000001.1"/>
</dbReference>
<feature type="transmembrane region" description="Helical" evidence="1">
    <location>
        <begin position="53"/>
        <end position="70"/>
    </location>
</feature>
<organism evidence="2 3">
    <name type="scientific">Clostridium omnivorum</name>
    <dbReference type="NCBI Taxonomy" id="1604902"/>
    <lineage>
        <taxon>Bacteria</taxon>
        <taxon>Bacillati</taxon>
        <taxon>Bacillota</taxon>
        <taxon>Clostridia</taxon>
        <taxon>Eubacteriales</taxon>
        <taxon>Clostridiaceae</taxon>
        <taxon>Clostridium</taxon>
    </lineage>
</organism>
<reference evidence="2 3" key="1">
    <citation type="journal article" date="2024" name="Int. J. Syst. Evol. Microbiol.">
        <title>Clostridium omnivorum sp. nov., isolated from anoxic soil under the treatment of reductive soil disinfestation.</title>
        <authorList>
            <person name="Ueki A."/>
            <person name="Tonouchi A."/>
            <person name="Kaku N."/>
            <person name="Honma S."/>
            <person name="Ueki K."/>
        </authorList>
    </citation>
    <scope>NUCLEOTIDE SEQUENCE [LARGE SCALE GENOMIC DNA]</scope>
    <source>
        <strain evidence="2 3">E14</strain>
    </source>
</reference>